<dbReference type="Gene3D" id="1.20.5.4130">
    <property type="match status" value="1"/>
</dbReference>
<evidence type="ECO:0000256" key="3">
    <source>
        <dbReference type="ARBA" id="ARBA00022821"/>
    </source>
</evidence>
<sequence>MAETFLSPVIDKLLDLLSQQVTLVKGVHREVESLKDELKIIQPFLIDAEKKLAKDELSDAAKEWLKQMREVAERIEDVIDEYLYHLAHNHHHHHRGLIISIRRAAGYIGSVKLRRNLASKIKDINESLLKVQKRGISYGLRHFEEGSSSSRITNRDASVIDPRLGSLFIGEDEFVRIDSTTNELIRSLLEGPTTRSVISKLQNLQGLNLKFSRLTKEPLNCLKQLPNLAFLEMCEAYNGEELCFEEKGFKKLKHLVLRKLEGLKVVKIERGALPLLEKLEFGPFPLMIEMPCDIQFLTNLKSLEIMDMSSEFVDGLQPEEGSHYWKVQHVPYVTFWYRSKRDLYDIYKLGESDLLKLLLQEKASSAIVQQFTNFINVNDS</sequence>
<keyword evidence="2" id="KW-0547">Nucleotide-binding</keyword>
<dbReference type="Proteomes" id="UP000525078">
    <property type="component" value="Unassembled WGS sequence"/>
</dbReference>
<evidence type="ECO:0000259" key="5">
    <source>
        <dbReference type="Pfam" id="PF18052"/>
    </source>
</evidence>
<dbReference type="SUPFAM" id="SSF52047">
    <property type="entry name" value="RNI-like"/>
    <property type="match status" value="1"/>
</dbReference>
<evidence type="ECO:0000256" key="1">
    <source>
        <dbReference type="ARBA" id="ARBA00022737"/>
    </source>
</evidence>
<evidence type="ECO:0000256" key="4">
    <source>
        <dbReference type="SAM" id="Coils"/>
    </source>
</evidence>
<dbReference type="InterPro" id="IPR038005">
    <property type="entry name" value="RX-like_CC"/>
</dbReference>
<dbReference type="Pfam" id="PF18052">
    <property type="entry name" value="Rx_N"/>
    <property type="match status" value="1"/>
</dbReference>
<protein>
    <recommendedName>
        <fullName evidence="9">Rx N-terminal domain-containing protein</fullName>
    </recommendedName>
</protein>
<dbReference type="InterPro" id="IPR055414">
    <property type="entry name" value="LRR_R13L4/SHOC2-like"/>
</dbReference>
<name>A0A7J6GNF7_CANSA</name>
<reference evidence="7 8" key="1">
    <citation type="journal article" date="2020" name="bioRxiv">
        <title>Sequence and annotation of 42 cannabis genomes reveals extensive copy number variation in cannabinoid synthesis and pathogen resistance genes.</title>
        <authorList>
            <person name="Mckernan K.J."/>
            <person name="Helbert Y."/>
            <person name="Kane L.T."/>
            <person name="Ebling H."/>
            <person name="Zhang L."/>
            <person name="Liu B."/>
            <person name="Eaton Z."/>
            <person name="Mclaughlin S."/>
            <person name="Kingan S."/>
            <person name="Baybayan P."/>
            <person name="Concepcion G."/>
            <person name="Jordan M."/>
            <person name="Riva A."/>
            <person name="Barbazuk W."/>
            <person name="Harkins T."/>
        </authorList>
    </citation>
    <scope>NUCLEOTIDE SEQUENCE [LARGE SCALE GENOMIC DNA]</scope>
    <source>
        <strain evidence="8">cv. Jamaican Lion 4</strain>
        <tissue evidence="7">Leaf</tissue>
    </source>
</reference>
<dbReference type="PANTHER" id="PTHR19338">
    <property type="entry name" value="TRANSLOCASE OF INNER MITOCHONDRIAL MEMBRANE 13 HOMOLOG"/>
    <property type="match status" value="1"/>
</dbReference>
<feature type="coiled-coil region" evidence="4">
    <location>
        <begin position="54"/>
        <end position="81"/>
    </location>
</feature>
<dbReference type="PANTHER" id="PTHR19338:SF32">
    <property type="entry name" value="OS06G0287500 PROTEIN"/>
    <property type="match status" value="1"/>
</dbReference>
<feature type="domain" description="Disease resistance N-terminal" evidence="5">
    <location>
        <begin position="5"/>
        <end position="94"/>
    </location>
</feature>
<evidence type="ECO:0008006" key="9">
    <source>
        <dbReference type="Google" id="ProtNLM"/>
    </source>
</evidence>
<evidence type="ECO:0000256" key="2">
    <source>
        <dbReference type="ARBA" id="ARBA00022741"/>
    </source>
</evidence>
<gene>
    <name evidence="7" type="ORF">F8388_004614</name>
</gene>
<feature type="domain" description="Disease resistance R13L4/SHOC-2-like LRR" evidence="6">
    <location>
        <begin position="198"/>
        <end position="306"/>
    </location>
</feature>
<dbReference type="AlphaFoldDB" id="A0A7J6GNF7"/>
<dbReference type="GO" id="GO:0000166">
    <property type="term" value="F:nucleotide binding"/>
    <property type="evidence" value="ECO:0007669"/>
    <property type="project" value="UniProtKB-KW"/>
</dbReference>
<dbReference type="InterPro" id="IPR041118">
    <property type="entry name" value="Rx_N"/>
</dbReference>
<dbReference type="CDD" id="cd14798">
    <property type="entry name" value="RX-CC_like"/>
    <property type="match status" value="1"/>
</dbReference>
<evidence type="ECO:0000259" key="6">
    <source>
        <dbReference type="Pfam" id="PF23598"/>
    </source>
</evidence>
<comment type="caution">
    <text evidence="7">The sequence shown here is derived from an EMBL/GenBank/DDBJ whole genome shotgun (WGS) entry which is preliminary data.</text>
</comment>
<dbReference type="Gene3D" id="3.80.10.10">
    <property type="entry name" value="Ribonuclease Inhibitor"/>
    <property type="match status" value="1"/>
</dbReference>
<dbReference type="EMBL" id="JAATIP010000048">
    <property type="protein sequence ID" value="KAF4384381.1"/>
    <property type="molecule type" value="Genomic_DNA"/>
</dbReference>
<evidence type="ECO:0000313" key="7">
    <source>
        <dbReference type="EMBL" id="KAF4384381.1"/>
    </source>
</evidence>
<keyword evidence="3" id="KW-0611">Plant defense</keyword>
<keyword evidence="4" id="KW-0175">Coiled coil</keyword>
<dbReference type="Pfam" id="PF23598">
    <property type="entry name" value="LRR_14"/>
    <property type="match status" value="1"/>
</dbReference>
<accession>A0A7J6GNF7</accession>
<keyword evidence="1" id="KW-0677">Repeat</keyword>
<evidence type="ECO:0000313" key="8">
    <source>
        <dbReference type="Proteomes" id="UP000525078"/>
    </source>
</evidence>
<dbReference type="GO" id="GO:0006952">
    <property type="term" value="P:defense response"/>
    <property type="evidence" value="ECO:0007669"/>
    <property type="project" value="UniProtKB-KW"/>
</dbReference>
<dbReference type="InterPro" id="IPR032675">
    <property type="entry name" value="LRR_dom_sf"/>
</dbReference>
<proteinExistence type="predicted"/>
<organism evidence="7 8">
    <name type="scientific">Cannabis sativa</name>
    <name type="common">Hemp</name>
    <name type="synonym">Marijuana</name>
    <dbReference type="NCBI Taxonomy" id="3483"/>
    <lineage>
        <taxon>Eukaryota</taxon>
        <taxon>Viridiplantae</taxon>
        <taxon>Streptophyta</taxon>
        <taxon>Embryophyta</taxon>
        <taxon>Tracheophyta</taxon>
        <taxon>Spermatophyta</taxon>
        <taxon>Magnoliopsida</taxon>
        <taxon>eudicotyledons</taxon>
        <taxon>Gunneridae</taxon>
        <taxon>Pentapetalae</taxon>
        <taxon>rosids</taxon>
        <taxon>fabids</taxon>
        <taxon>Rosales</taxon>
        <taxon>Cannabaceae</taxon>
        <taxon>Cannabis</taxon>
    </lineage>
</organism>